<proteinExistence type="predicted"/>
<protein>
    <submittedName>
        <fullName evidence="1">Uncharacterized protein</fullName>
    </submittedName>
</protein>
<evidence type="ECO:0000313" key="1">
    <source>
        <dbReference type="EMBL" id="KAG1539233.1"/>
    </source>
</evidence>
<dbReference type="Proteomes" id="UP000740926">
    <property type="component" value="Unassembled WGS sequence"/>
</dbReference>
<evidence type="ECO:0000313" key="2">
    <source>
        <dbReference type="Proteomes" id="UP000740926"/>
    </source>
</evidence>
<gene>
    <name evidence="1" type="ORF">G6F50_014540</name>
</gene>
<dbReference type="EMBL" id="JAANIU010007050">
    <property type="protein sequence ID" value="KAG1539233.1"/>
    <property type="molecule type" value="Genomic_DNA"/>
</dbReference>
<keyword evidence="2" id="KW-1185">Reference proteome</keyword>
<sequence length="183" mass="19953">MGAPAASVASPVPLPAPVLDVQLQAVQRGERREQVLQHAHRVLLGREQEVAQRHQAADHAHVPEQARDDRLAGALGGDELDQPAAAEHQRAGIADQLPAGHVQAGPVQPGQRLVEPVQCQAHHRSSTAVRLLRVISQATPRRSRMPTSARPRLLYLDTPAVRWRWLTGTLMVFQPARCISAGR</sequence>
<organism evidence="1 2">
    <name type="scientific">Rhizopus delemar</name>
    <dbReference type="NCBI Taxonomy" id="936053"/>
    <lineage>
        <taxon>Eukaryota</taxon>
        <taxon>Fungi</taxon>
        <taxon>Fungi incertae sedis</taxon>
        <taxon>Mucoromycota</taxon>
        <taxon>Mucoromycotina</taxon>
        <taxon>Mucoromycetes</taxon>
        <taxon>Mucorales</taxon>
        <taxon>Mucorineae</taxon>
        <taxon>Rhizopodaceae</taxon>
        <taxon>Rhizopus</taxon>
    </lineage>
</organism>
<name>A0A9P7C7D4_9FUNG</name>
<accession>A0A9P7C7D4</accession>
<dbReference type="AlphaFoldDB" id="A0A9P7C7D4"/>
<comment type="caution">
    <text evidence="1">The sequence shown here is derived from an EMBL/GenBank/DDBJ whole genome shotgun (WGS) entry which is preliminary data.</text>
</comment>
<reference evidence="1 2" key="1">
    <citation type="journal article" date="2020" name="Microb. Genom.">
        <title>Genetic diversity of clinical and environmental Mucorales isolates obtained from an investigation of mucormycosis cases among solid organ transplant recipients.</title>
        <authorList>
            <person name="Nguyen M.H."/>
            <person name="Kaul D."/>
            <person name="Muto C."/>
            <person name="Cheng S.J."/>
            <person name="Richter R.A."/>
            <person name="Bruno V.M."/>
            <person name="Liu G."/>
            <person name="Beyhan S."/>
            <person name="Sundermann A.J."/>
            <person name="Mounaud S."/>
            <person name="Pasculle A.W."/>
            <person name="Nierman W.C."/>
            <person name="Driscoll E."/>
            <person name="Cumbie R."/>
            <person name="Clancy C.J."/>
            <person name="Dupont C.L."/>
        </authorList>
    </citation>
    <scope>NUCLEOTIDE SEQUENCE [LARGE SCALE GENOMIC DNA]</scope>
    <source>
        <strain evidence="1 2">GL24</strain>
    </source>
</reference>